<evidence type="ECO:0000313" key="2">
    <source>
        <dbReference type="Proteomes" id="UP001148629"/>
    </source>
</evidence>
<protein>
    <submittedName>
        <fullName evidence="1">Uncharacterized protein</fullName>
    </submittedName>
</protein>
<reference evidence="1" key="1">
    <citation type="submission" date="2022-08" db="EMBL/GenBank/DDBJ databases">
        <title>Genome Sequence of Fusarium decemcellulare.</title>
        <authorList>
            <person name="Buettner E."/>
        </authorList>
    </citation>
    <scope>NUCLEOTIDE SEQUENCE</scope>
    <source>
        <strain evidence="1">Babe19</strain>
    </source>
</reference>
<dbReference type="EMBL" id="JANRMS010000595">
    <property type="protein sequence ID" value="KAJ3537174.1"/>
    <property type="molecule type" value="Genomic_DNA"/>
</dbReference>
<comment type="caution">
    <text evidence="1">The sequence shown here is derived from an EMBL/GenBank/DDBJ whole genome shotgun (WGS) entry which is preliminary data.</text>
</comment>
<keyword evidence="2" id="KW-1185">Reference proteome</keyword>
<name>A0ACC1SDI3_9HYPO</name>
<accession>A0ACC1SDI3</accession>
<gene>
    <name evidence="1" type="ORF">NM208_g6427</name>
</gene>
<organism evidence="1 2">
    <name type="scientific">Fusarium decemcellulare</name>
    <dbReference type="NCBI Taxonomy" id="57161"/>
    <lineage>
        <taxon>Eukaryota</taxon>
        <taxon>Fungi</taxon>
        <taxon>Dikarya</taxon>
        <taxon>Ascomycota</taxon>
        <taxon>Pezizomycotina</taxon>
        <taxon>Sordariomycetes</taxon>
        <taxon>Hypocreomycetidae</taxon>
        <taxon>Hypocreales</taxon>
        <taxon>Nectriaceae</taxon>
        <taxon>Fusarium</taxon>
        <taxon>Fusarium decemcellulare species complex</taxon>
    </lineage>
</organism>
<evidence type="ECO:0000313" key="1">
    <source>
        <dbReference type="EMBL" id="KAJ3537174.1"/>
    </source>
</evidence>
<dbReference type="Proteomes" id="UP001148629">
    <property type="component" value="Unassembled WGS sequence"/>
</dbReference>
<proteinExistence type="predicted"/>
<sequence length="920" mass="102969">MPQKLTRHFRLGRRPSAKAKTQRVIAHDQHEALHAPAKGIEINARSPVPLDSTKPSVAQLPDDVVHAILSLLQRVRPEALQAVALVSSSLYYQARYVQNQHLHIDLDRPNNALDRLGLISRLGHAAAVQAVRVVGFRTRNQDAQDRSQVLVHLVNMMPSMTGLSRFDWHVRPFIMGPSFDDEGWTSLPIPSGILTALPRCGPHLVRLHTSIWCCALESFHDETRTFLHSLEGNQNLSTLSVEVVYMSDEMCRDTMRALKRVLLSCPNLTRLPQIDVHFPRGTCFGGGPEGPYCGLGFSGDEKPPPLQELGLHEYPWGRTNWTGYPNQTGEAVHWASTFDWSRLTRLNIIPDFLLEAIAPSLTMVRDLALDQPSSMGIEPLDDITSPLEMLSLSTWKRVGNEPRRITKFASTLRRLRIHEDESGWKYDSHSFITAPDLIHLSTSLPNLQHLALDMERDKETQQWPYEMLDAIAAFPALRMVELWFAVGHEPPAPQPLLTVSSARHLGDYLRARNDNIQRVTFHSGALDPDSGPPLRRPLGDDFYVPGPLWAKQNSVTFEYEMIYDAEVPDHRRSNVICLDLSSAMNARLCQLAQGATRPQTDPGELGADEIRLIAALDGPLDKVEWNAWFNKQPEVIAYHADTQRMNDEIEAIINRSSLRRRLAALVSSSIMLVSGVQGRKSTDWDLTTHEEKNKVLAQNLSSLLSFYDVIQYYLSTKQVLIVPLPSPQKGIKLLFGGGTFFGSSVDDVVEWSKTLDEVGIKTIDIAQAYGASEEILGKAGATSRFDIDTKLPSGFGPQFTTKDLVINSLARRADDEIFPILRKHQIPFYANSSVAGGFFFKSKAALTGGRFNKDNPFADIYHGMYNRPNLVAALDVWEQVSKDEGVTKAELTYRWIVHHSKLRGDLGDAVIADLELLESV</sequence>